<dbReference type="AlphaFoldDB" id="A0A8A0RPA5"/>
<feature type="transmembrane region" description="Helical" evidence="1">
    <location>
        <begin position="12"/>
        <end position="30"/>
    </location>
</feature>
<evidence type="ECO:0008006" key="4">
    <source>
        <dbReference type="Google" id="ProtNLM"/>
    </source>
</evidence>
<dbReference type="GO" id="GO:0043683">
    <property type="term" value="P:type IV pilus assembly"/>
    <property type="evidence" value="ECO:0007669"/>
    <property type="project" value="InterPro"/>
</dbReference>
<organism evidence="2 3">
    <name type="scientific">Koleobacter methoxysyntrophicus</name>
    <dbReference type="NCBI Taxonomy" id="2751313"/>
    <lineage>
        <taxon>Bacteria</taxon>
        <taxon>Bacillati</taxon>
        <taxon>Bacillota</taxon>
        <taxon>Clostridia</taxon>
        <taxon>Koleobacterales</taxon>
        <taxon>Koleobacteraceae</taxon>
        <taxon>Koleobacter</taxon>
    </lineage>
</organism>
<keyword evidence="3" id="KW-1185">Reference proteome</keyword>
<dbReference type="PANTHER" id="PTHR39555">
    <property type="entry name" value="FIMBRIAL ASSEMBLY PROTEIN PILO-LIKE PROTEIN-RELATED"/>
    <property type="match status" value="1"/>
</dbReference>
<keyword evidence="1" id="KW-0472">Membrane</keyword>
<evidence type="ECO:0000256" key="1">
    <source>
        <dbReference type="SAM" id="Phobius"/>
    </source>
</evidence>
<dbReference type="PANTHER" id="PTHR39555:SF1">
    <property type="entry name" value="TYPE IV PILUS INNER MEMBRANE COMPONENT PILO"/>
    <property type="match status" value="1"/>
</dbReference>
<proteinExistence type="predicted"/>
<dbReference type="Gene3D" id="3.30.70.60">
    <property type="match status" value="1"/>
</dbReference>
<accession>A0A8A0RPA5</accession>
<dbReference type="InterPro" id="IPR014717">
    <property type="entry name" value="Transl_elong_EF1B/ribsomal_bS6"/>
</dbReference>
<name>A0A8A0RPA5_9FIRM</name>
<keyword evidence="1" id="KW-1133">Transmembrane helix</keyword>
<dbReference type="RefSeq" id="WP_206706757.1">
    <property type="nucleotide sequence ID" value="NZ_CP059066.1"/>
</dbReference>
<dbReference type="InterPro" id="IPR007445">
    <property type="entry name" value="PilO"/>
</dbReference>
<gene>
    <name evidence="2" type="ORF">H0A61_01761</name>
</gene>
<dbReference type="EMBL" id="CP059066">
    <property type="protein sequence ID" value="QSQ09398.1"/>
    <property type="molecule type" value="Genomic_DNA"/>
</dbReference>
<keyword evidence="1" id="KW-0812">Transmembrane</keyword>
<evidence type="ECO:0000313" key="2">
    <source>
        <dbReference type="EMBL" id="QSQ09398.1"/>
    </source>
</evidence>
<dbReference type="KEGG" id="kme:H0A61_01761"/>
<reference evidence="2" key="1">
    <citation type="submission" date="2020-07" db="EMBL/GenBank/DDBJ databases">
        <title>Koleobacter methoxysyntrophicus gen. nov., sp. nov., a novel anaerobic bacterium isolated from deep subsurface oil field and proposal of Koleobacterales ord. nov. in the phylum Firmicutes.</title>
        <authorList>
            <person name="Sakamoto S."/>
            <person name="Tamaki H."/>
        </authorList>
    </citation>
    <scope>NUCLEOTIDE SEQUENCE</scope>
    <source>
        <strain evidence="2">NRmbB1</strain>
    </source>
</reference>
<dbReference type="Pfam" id="PF04350">
    <property type="entry name" value="PilO"/>
    <property type="match status" value="1"/>
</dbReference>
<evidence type="ECO:0000313" key="3">
    <source>
        <dbReference type="Proteomes" id="UP000662904"/>
    </source>
</evidence>
<dbReference type="GO" id="GO:0043107">
    <property type="term" value="P:type IV pilus-dependent motility"/>
    <property type="evidence" value="ECO:0007669"/>
    <property type="project" value="InterPro"/>
</dbReference>
<sequence>MKVKLKGRERNLVIFLAAVMLFFSYYSFLIRPRLSKIQELDREILQVKTELQQGQKAKEAVIFKKQEFSIKKENLEHLKDAVSENLGIPEIIADIEQTMNNCRIVEDYLIPGTVSYDESTACYSIPIRLGFTGEYRDMTSFLEALEGKRRLINIKEVHIKRDEQVFTPSKPLKGEVVMLIYAYTDRENPSNMPEPFLKGSFGKEAPFR</sequence>
<protein>
    <recommendedName>
        <fullName evidence="4">Pilus assembly protein, PilO</fullName>
    </recommendedName>
</protein>
<dbReference type="Proteomes" id="UP000662904">
    <property type="component" value="Chromosome"/>
</dbReference>